<evidence type="ECO:0000256" key="7">
    <source>
        <dbReference type="ARBA" id="ARBA00022763"/>
    </source>
</evidence>
<proteinExistence type="inferred from homology"/>
<dbReference type="SUPFAM" id="SSF52141">
    <property type="entry name" value="Uracil-DNA glycosylase-like"/>
    <property type="match status" value="1"/>
</dbReference>
<evidence type="ECO:0000256" key="4">
    <source>
        <dbReference type="ARBA" id="ARBA00019403"/>
    </source>
</evidence>
<comment type="catalytic activity">
    <reaction evidence="1">
        <text>Hydrolyzes single-stranded DNA or mismatched double-stranded DNA and polynucleotides, releasing free uracil.</text>
        <dbReference type="EC" id="3.2.2.27"/>
    </reaction>
</comment>
<keyword evidence="11" id="KW-0234">DNA repair</keyword>
<dbReference type="PANTHER" id="PTHR33693:SF1">
    <property type="entry name" value="TYPE-4 URACIL-DNA GLYCOSYLASE"/>
    <property type="match status" value="1"/>
</dbReference>
<keyword evidence="7" id="KW-0227">DNA damage</keyword>
<feature type="domain" description="Uracil-DNA glycosylase-like" evidence="13">
    <location>
        <begin position="147"/>
        <end position="293"/>
    </location>
</feature>
<evidence type="ECO:0000256" key="3">
    <source>
        <dbReference type="ARBA" id="ARBA00012030"/>
    </source>
</evidence>
<dbReference type="Proteomes" id="UP000609651">
    <property type="component" value="Unassembled WGS sequence"/>
</dbReference>
<evidence type="ECO:0000313" key="15">
    <source>
        <dbReference type="Proteomes" id="UP000609651"/>
    </source>
</evidence>
<keyword evidence="6" id="KW-0479">Metal-binding</keyword>
<sequence length="303" mass="32087">MDLDTLRQAVIRRLDADRRAGLTHFPKGEAFALSAAPADDAQEIGASPDGAPPSGDGEAGSVVQRPDRAAGRFAEGMKQDLAAAASSQPVAASGAALFETGAAGAGNAERSTMPAAERASALSVIEQTVSGCPRCAELAATRNHTVFGTGDPSAAILFLGEAPGADEDATGEPFVGRAGKLLDDIIKACRLKREEVYICNVLKCRPPGNRNPSPAEAANCREYLDAQIRLVDPDYIVCWGSVPSKELLNTKQGIGKLRKQFFPYGRAKVACTYHPSYLLRNPAAKKEVWADMKWLFADMGVTL</sequence>
<dbReference type="PANTHER" id="PTHR33693">
    <property type="entry name" value="TYPE-5 URACIL-DNA GLYCOSYLASE"/>
    <property type="match status" value="1"/>
</dbReference>
<keyword evidence="8" id="KW-0378">Hydrolase</keyword>
<evidence type="ECO:0000256" key="11">
    <source>
        <dbReference type="ARBA" id="ARBA00023204"/>
    </source>
</evidence>
<dbReference type="EMBL" id="WTPX01000007">
    <property type="protein sequence ID" value="NNJ24376.1"/>
    <property type="molecule type" value="Genomic_DNA"/>
</dbReference>
<evidence type="ECO:0000256" key="1">
    <source>
        <dbReference type="ARBA" id="ARBA00001400"/>
    </source>
</evidence>
<dbReference type="Pfam" id="PF03167">
    <property type="entry name" value="UDG"/>
    <property type="match status" value="1"/>
</dbReference>
<evidence type="ECO:0000259" key="13">
    <source>
        <dbReference type="SMART" id="SM00986"/>
    </source>
</evidence>
<keyword evidence="5" id="KW-0004">4Fe-4S</keyword>
<dbReference type="InterPro" id="IPR036895">
    <property type="entry name" value="Uracil-DNA_glycosylase-like_sf"/>
</dbReference>
<evidence type="ECO:0000256" key="9">
    <source>
        <dbReference type="ARBA" id="ARBA00023004"/>
    </source>
</evidence>
<keyword evidence="9" id="KW-0408">Iron</keyword>
<organism evidence="14 15">
    <name type="scientific">Alienimonas chondri</name>
    <dbReference type="NCBI Taxonomy" id="2681879"/>
    <lineage>
        <taxon>Bacteria</taxon>
        <taxon>Pseudomonadati</taxon>
        <taxon>Planctomycetota</taxon>
        <taxon>Planctomycetia</taxon>
        <taxon>Planctomycetales</taxon>
        <taxon>Planctomycetaceae</taxon>
        <taxon>Alienimonas</taxon>
    </lineage>
</organism>
<name>A0ABX1VBF3_9PLAN</name>
<accession>A0ABX1VBF3</accession>
<evidence type="ECO:0000256" key="12">
    <source>
        <dbReference type="SAM" id="MobiDB-lite"/>
    </source>
</evidence>
<reference evidence="14 15" key="1">
    <citation type="journal article" date="2020" name="Syst. Appl. Microbiol.">
        <title>Alienimonas chondri sp. nov., a novel planctomycete isolated from the biofilm of the red alga Chondrus crispus.</title>
        <authorList>
            <person name="Vitorino I."/>
            <person name="Albuquerque L."/>
            <person name="Wiegand S."/>
            <person name="Kallscheuer N."/>
            <person name="da Costa M.S."/>
            <person name="Lobo-da-Cunha A."/>
            <person name="Jogler C."/>
            <person name="Lage O.M."/>
        </authorList>
    </citation>
    <scope>NUCLEOTIDE SEQUENCE [LARGE SCALE GENOMIC DNA]</scope>
    <source>
        <strain evidence="14 15">LzC2</strain>
    </source>
</reference>
<gene>
    <name evidence="14" type="ORF">LzC2_04330</name>
</gene>
<dbReference type="InterPro" id="IPR051536">
    <property type="entry name" value="UDG_Type-4/5"/>
</dbReference>
<dbReference type="NCBIfam" id="TIGR00758">
    <property type="entry name" value="UDG_fam4"/>
    <property type="match status" value="1"/>
</dbReference>
<dbReference type="SMART" id="SM00987">
    <property type="entry name" value="UreE_C"/>
    <property type="match status" value="1"/>
</dbReference>
<comment type="similarity">
    <text evidence="2">Belongs to the uracil-DNA glycosylase (UDG) superfamily. Type 4 (UDGa) family.</text>
</comment>
<evidence type="ECO:0000256" key="6">
    <source>
        <dbReference type="ARBA" id="ARBA00022723"/>
    </source>
</evidence>
<feature type="region of interest" description="Disordered" evidence="12">
    <location>
        <begin position="39"/>
        <end position="63"/>
    </location>
</feature>
<dbReference type="SMART" id="SM00986">
    <property type="entry name" value="UDG"/>
    <property type="match status" value="1"/>
</dbReference>
<dbReference type="InterPro" id="IPR005122">
    <property type="entry name" value="Uracil-DNA_glycosylase-like"/>
</dbReference>
<dbReference type="CDD" id="cd10030">
    <property type="entry name" value="UDG-F4_TTUDGA_SPO1dp_like"/>
    <property type="match status" value="1"/>
</dbReference>
<evidence type="ECO:0000256" key="10">
    <source>
        <dbReference type="ARBA" id="ARBA00023014"/>
    </source>
</evidence>
<evidence type="ECO:0000256" key="5">
    <source>
        <dbReference type="ARBA" id="ARBA00022485"/>
    </source>
</evidence>
<evidence type="ECO:0000313" key="14">
    <source>
        <dbReference type="EMBL" id="NNJ24376.1"/>
    </source>
</evidence>
<dbReference type="InterPro" id="IPR005273">
    <property type="entry name" value="Ura-DNA_glyco_family4"/>
</dbReference>
<keyword evidence="15" id="KW-1185">Reference proteome</keyword>
<dbReference type="Gene3D" id="3.40.470.10">
    <property type="entry name" value="Uracil-DNA glycosylase-like domain"/>
    <property type="match status" value="1"/>
</dbReference>
<dbReference type="EC" id="3.2.2.27" evidence="3"/>
<dbReference type="RefSeq" id="WP_171183249.1">
    <property type="nucleotide sequence ID" value="NZ_WTPX01000007.1"/>
</dbReference>
<protein>
    <recommendedName>
        <fullName evidence="4">Type-4 uracil-DNA glycosylase</fullName>
        <ecNumber evidence="3">3.2.2.27</ecNumber>
    </recommendedName>
</protein>
<comment type="caution">
    <text evidence="14">The sequence shown here is derived from an EMBL/GenBank/DDBJ whole genome shotgun (WGS) entry which is preliminary data.</text>
</comment>
<evidence type="ECO:0000256" key="2">
    <source>
        <dbReference type="ARBA" id="ARBA00006521"/>
    </source>
</evidence>
<keyword evidence="10" id="KW-0411">Iron-sulfur</keyword>
<evidence type="ECO:0000256" key="8">
    <source>
        <dbReference type="ARBA" id="ARBA00022801"/>
    </source>
</evidence>